<dbReference type="EMBL" id="MWQY01000040">
    <property type="protein sequence ID" value="ORC29871.1"/>
    <property type="molecule type" value="Genomic_DNA"/>
</dbReference>
<evidence type="ECO:0000313" key="3">
    <source>
        <dbReference type="EMBL" id="ORC29871.1"/>
    </source>
</evidence>
<dbReference type="Gene3D" id="3.30.70.270">
    <property type="match status" value="1"/>
</dbReference>
<evidence type="ECO:0000313" key="4">
    <source>
        <dbReference type="Proteomes" id="UP000192343"/>
    </source>
</evidence>
<dbReference type="PROSITE" id="PS50887">
    <property type="entry name" value="GGDEF"/>
    <property type="match status" value="1"/>
</dbReference>
<accession>A0A1Y1RSV0</accession>
<dbReference type="STRING" id="1963862.B4O97_18835"/>
<protein>
    <recommendedName>
        <fullName evidence="5">Diguanylate cyclase</fullName>
    </recommendedName>
</protein>
<dbReference type="PROSITE" id="PS50883">
    <property type="entry name" value="EAL"/>
    <property type="match status" value="1"/>
</dbReference>
<keyword evidence="4" id="KW-1185">Reference proteome</keyword>
<dbReference type="OrthoDB" id="366324at2"/>
<dbReference type="SUPFAM" id="SSF55073">
    <property type="entry name" value="Nucleotide cyclase"/>
    <property type="match status" value="1"/>
</dbReference>
<dbReference type="SMART" id="SM00267">
    <property type="entry name" value="GGDEF"/>
    <property type="match status" value="1"/>
</dbReference>
<proteinExistence type="predicted"/>
<feature type="domain" description="GGDEF" evidence="2">
    <location>
        <begin position="86"/>
        <end position="212"/>
    </location>
</feature>
<gene>
    <name evidence="3" type="ORF">B4O97_18835</name>
</gene>
<dbReference type="PANTHER" id="PTHR33121:SF70">
    <property type="entry name" value="SIGNALING PROTEIN YKOW"/>
    <property type="match status" value="1"/>
</dbReference>
<organism evidence="3 4">
    <name type="scientific">Marispirochaeta aestuarii</name>
    <dbReference type="NCBI Taxonomy" id="1963862"/>
    <lineage>
        <taxon>Bacteria</taxon>
        <taxon>Pseudomonadati</taxon>
        <taxon>Spirochaetota</taxon>
        <taxon>Spirochaetia</taxon>
        <taxon>Spirochaetales</taxon>
        <taxon>Spirochaetaceae</taxon>
        <taxon>Marispirochaeta</taxon>
    </lineage>
</organism>
<dbReference type="Proteomes" id="UP000192343">
    <property type="component" value="Unassembled WGS sequence"/>
</dbReference>
<dbReference type="NCBIfam" id="TIGR00254">
    <property type="entry name" value="GGDEF"/>
    <property type="match status" value="1"/>
</dbReference>
<reference evidence="3 4" key="1">
    <citation type="submission" date="2017-03" db="EMBL/GenBank/DDBJ databases">
        <title>Draft Genome sequence of Marispirochaeta sp. strain JC444.</title>
        <authorList>
            <person name="Shivani Y."/>
            <person name="Subhash Y."/>
            <person name="Sasikala C."/>
            <person name="Ramana C."/>
        </authorList>
    </citation>
    <scope>NUCLEOTIDE SEQUENCE [LARGE SCALE GENOMIC DNA]</scope>
    <source>
        <strain evidence="3 4">JC444</strain>
    </source>
</reference>
<dbReference type="InterPro" id="IPR021800">
    <property type="entry name" value="DUF3369"/>
</dbReference>
<dbReference type="PANTHER" id="PTHR33121">
    <property type="entry name" value="CYCLIC DI-GMP PHOSPHODIESTERASE PDEF"/>
    <property type="match status" value="1"/>
</dbReference>
<name>A0A1Y1RSV0_9SPIO</name>
<dbReference type="CDD" id="cd01949">
    <property type="entry name" value="GGDEF"/>
    <property type="match status" value="1"/>
</dbReference>
<dbReference type="SMART" id="SM00052">
    <property type="entry name" value="EAL"/>
    <property type="match status" value="1"/>
</dbReference>
<comment type="caution">
    <text evidence="3">The sequence shown here is derived from an EMBL/GenBank/DDBJ whole genome shotgun (WGS) entry which is preliminary data.</text>
</comment>
<dbReference type="InterPro" id="IPR029787">
    <property type="entry name" value="Nucleotide_cyclase"/>
</dbReference>
<evidence type="ECO:0008006" key="5">
    <source>
        <dbReference type="Google" id="ProtNLM"/>
    </source>
</evidence>
<dbReference type="AlphaFoldDB" id="A0A1Y1RSV0"/>
<dbReference type="InterPro" id="IPR001633">
    <property type="entry name" value="EAL_dom"/>
</dbReference>
<evidence type="ECO:0000259" key="1">
    <source>
        <dbReference type="PROSITE" id="PS50883"/>
    </source>
</evidence>
<dbReference type="GO" id="GO:0071111">
    <property type="term" value="F:cyclic-guanylate-specific phosphodiesterase activity"/>
    <property type="evidence" value="ECO:0007669"/>
    <property type="project" value="InterPro"/>
</dbReference>
<dbReference type="Pfam" id="PF11849">
    <property type="entry name" value="DUF3369"/>
    <property type="match status" value="1"/>
</dbReference>
<dbReference type="Gene3D" id="3.20.20.450">
    <property type="entry name" value="EAL domain"/>
    <property type="match status" value="1"/>
</dbReference>
<dbReference type="InterPro" id="IPR000160">
    <property type="entry name" value="GGDEF_dom"/>
</dbReference>
<dbReference type="Pfam" id="PF00990">
    <property type="entry name" value="GGDEF"/>
    <property type="match status" value="1"/>
</dbReference>
<dbReference type="InterPro" id="IPR035919">
    <property type="entry name" value="EAL_sf"/>
</dbReference>
<dbReference type="InterPro" id="IPR043128">
    <property type="entry name" value="Rev_trsase/Diguanyl_cyclase"/>
</dbReference>
<dbReference type="Pfam" id="PF00563">
    <property type="entry name" value="EAL"/>
    <property type="match status" value="1"/>
</dbReference>
<dbReference type="InterPro" id="IPR050706">
    <property type="entry name" value="Cyclic-di-GMP_PDE-like"/>
</dbReference>
<sequence length="473" mass="53093">MYDEGLALYFSTENGGELVAFVETGERIEENNRHLLEVFGSNMAVGFDNVVLYERLRDQAYLDPLLRIPNLNKMLELITESPVISGDRCFAVIDIDDFSSINDTLGHEFGDAVLKEVYRTLRNNLNESVISRINSDTFGLLGPASEVNAVKLLALFDNPFPIQGNELRLSATIGLVALERGKPADPEVLKNANLALKPAKHTKRGSAVYFSDEMGGIMRDRIRLLRGIRSAIEAQKFFLVYQPKISLDTGKPDGLEALLRWQNEEGDYISPDYFIPLAEQSGLMVIIGNHVLRSACWQLSRLREQGYTSLVMSINVSQLQLQEADFVQVLERILQDYNVPPDKIELEITESIAADDPKKTRDLLLKIREIGVNIAIDDFGTGFSSLSILKYIPAGRLKIDRSFILEMEQDDSIARIILGLGRNLGMMVTAEGVETGDQYRALRDLGCDEAQGWFFSKPLEEEALYKWLRSVFG</sequence>
<evidence type="ECO:0000259" key="2">
    <source>
        <dbReference type="PROSITE" id="PS50887"/>
    </source>
</evidence>
<dbReference type="SUPFAM" id="SSF141868">
    <property type="entry name" value="EAL domain-like"/>
    <property type="match status" value="1"/>
</dbReference>
<feature type="domain" description="EAL" evidence="1">
    <location>
        <begin position="221"/>
        <end position="472"/>
    </location>
</feature>
<dbReference type="CDD" id="cd01948">
    <property type="entry name" value="EAL"/>
    <property type="match status" value="1"/>
</dbReference>